<evidence type="ECO:0000256" key="1">
    <source>
        <dbReference type="SAM" id="Phobius"/>
    </source>
</evidence>
<dbReference type="RefSeq" id="WP_092309982.1">
    <property type="nucleotide sequence ID" value="NZ_FOZV01000004.1"/>
</dbReference>
<dbReference type="Proteomes" id="UP000198788">
    <property type="component" value="Unassembled WGS sequence"/>
</dbReference>
<keyword evidence="1" id="KW-0472">Membrane</keyword>
<dbReference type="STRING" id="871741.SAMN05192570_2066"/>
<keyword evidence="1" id="KW-1133">Transmembrane helix</keyword>
<reference evidence="3" key="1">
    <citation type="submission" date="2016-10" db="EMBL/GenBank/DDBJ databases">
        <authorList>
            <person name="Varghese N."/>
            <person name="Submissions S."/>
        </authorList>
    </citation>
    <scope>NUCLEOTIDE SEQUENCE [LARGE SCALE GENOMIC DNA]</scope>
    <source>
        <strain evidence="3">CGMCC 1.10683</strain>
    </source>
</reference>
<feature type="transmembrane region" description="Helical" evidence="1">
    <location>
        <begin position="38"/>
        <end position="56"/>
    </location>
</feature>
<keyword evidence="3" id="KW-1185">Reference proteome</keyword>
<accession>A0A1I6S0K8</accession>
<feature type="transmembrane region" description="Helical" evidence="1">
    <location>
        <begin position="77"/>
        <end position="104"/>
    </location>
</feature>
<name>A0A1I6S0K8_9CAUL</name>
<sequence length="115" mass="12391">MIAHLSLLVRSVGWAALVALAVTLLNVLAFTFTTRGNIVPGFVFWFFVYAKLYLSVEDFRRESRSAEAKGGLVLMGLLAPVAFVTAIPLNGLLLSLSIGTALMISPASPMAEMFQ</sequence>
<dbReference type="EMBL" id="FOZV01000004">
    <property type="protein sequence ID" value="SFS70499.1"/>
    <property type="molecule type" value="Genomic_DNA"/>
</dbReference>
<proteinExistence type="predicted"/>
<evidence type="ECO:0000313" key="3">
    <source>
        <dbReference type="Proteomes" id="UP000198788"/>
    </source>
</evidence>
<keyword evidence="1" id="KW-0812">Transmembrane</keyword>
<gene>
    <name evidence="2" type="ORF">SAMN05192570_2066</name>
</gene>
<feature type="transmembrane region" description="Helical" evidence="1">
    <location>
        <begin position="12"/>
        <end position="32"/>
    </location>
</feature>
<dbReference type="AlphaFoldDB" id="A0A1I6S0K8"/>
<protein>
    <submittedName>
        <fullName evidence="2">Uncharacterized protein</fullName>
    </submittedName>
</protein>
<evidence type="ECO:0000313" key="2">
    <source>
        <dbReference type="EMBL" id="SFS70499.1"/>
    </source>
</evidence>
<organism evidence="2 3">
    <name type="scientific">Brevundimonas viscosa</name>
    <dbReference type="NCBI Taxonomy" id="871741"/>
    <lineage>
        <taxon>Bacteria</taxon>
        <taxon>Pseudomonadati</taxon>
        <taxon>Pseudomonadota</taxon>
        <taxon>Alphaproteobacteria</taxon>
        <taxon>Caulobacterales</taxon>
        <taxon>Caulobacteraceae</taxon>
        <taxon>Brevundimonas</taxon>
    </lineage>
</organism>